<dbReference type="InterPro" id="IPR027434">
    <property type="entry name" value="Homing_endonucl"/>
</dbReference>
<keyword evidence="1" id="KW-0496">Mitochondrion</keyword>
<reference evidence="1" key="1">
    <citation type="journal article" date="2018" name="Mol. Ecol.">
        <title>Reductions in Complexity of Mitochondrial Genomes in Lichen-Forming Fungi Shed Light on Genome Architecture of Obligate Symbioses.</title>
        <authorList>
            <person name="Pogoda C.S."/>
            <person name="Keepers K.G."/>
            <person name="Lendemer J.C."/>
            <person name="Kane N.C."/>
            <person name="Tripp E.A."/>
        </authorList>
    </citation>
    <scope>NUCLEOTIDE SEQUENCE</scope>
</reference>
<accession>A0A2P1M541</accession>
<sequence>MIFLLPKAPPLYSSKYLAYKDWCKVQDIHRGISLSKKDLNEIKAIKNKFYSKRKVYNFSHLDSLTF</sequence>
<dbReference type="EMBL" id="MG720572">
    <property type="protein sequence ID" value="AVP25186.1"/>
    <property type="molecule type" value="Genomic_DNA"/>
</dbReference>
<dbReference type="Gene3D" id="3.10.28.10">
    <property type="entry name" value="Homing endonucleases"/>
    <property type="match status" value="1"/>
</dbReference>
<dbReference type="AlphaFoldDB" id="A0A2P1M541"/>
<organism evidence="1">
    <name type="scientific">Pertusaria plittiana</name>
    <dbReference type="NCBI Taxonomy" id="394545"/>
    <lineage>
        <taxon>Eukaryota</taxon>
        <taxon>Fungi</taxon>
        <taxon>Dikarya</taxon>
        <taxon>Ascomycota</taxon>
        <taxon>Pezizomycotina</taxon>
        <taxon>Lecanoromycetes</taxon>
        <taxon>OSLEUM clade</taxon>
        <taxon>Ostropomycetidae</taxon>
        <taxon>Pertusariales</taxon>
        <taxon>Pertusariaceae</taxon>
        <taxon>Pertusaria</taxon>
    </lineage>
</organism>
<dbReference type="SUPFAM" id="SSF55608">
    <property type="entry name" value="Homing endonucleases"/>
    <property type="match status" value="1"/>
</dbReference>
<evidence type="ECO:0000313" key="1">
    <source>
        <dbReference type="EMBL" id="AVP25186.1"/>
    </source>
</evidence>
<gene>
    <name evidence="1" type="primary">ORF10</name>
</gene>
<name>A0A2P1M541_9LECA</name>
<proteinExistence type="predicted"/>
<protein>
    <submittedName>
        <fullName evidence="1">Uncharacterized protein</fullName>
    </submittedName>
</protein>
<geneLocation type="mitochondrion" evidence="1"/>